<feature type="domain" description="HTH arsR-type" evidence="4">
    <location>
        <begin position="6"/>
        <end position="100"/>
    </location>
</feature>
<reference evidence="5 6" key="1">
    <citation type="submission" date="2017-06" db="EMBL/GenBank/DDBJ databases">
        <authorList>
            <consortium name="Pathogen Informatics"/>
        </authorList>
    </citation>
    <scope>NUCLEOTIDE SEQUENCE [LARGE SCALE GENOMIC DNA]</scope>
    <source>
        <strain evidence="5 6">NCTC11291</strain>
    </source>
</reference>
<dbReference type="GO" id="GO:0003700">
    <property type="term" value="F:DNA-binding transcription factor activity"/>
    <property type="evidence" value="ECO:0007669"/>
    <property type="project" value="InterPro"/>
</dbReference>
<proteinExistence type="predicted"/>
<dbReference type="SMART" id="SM00418">
    <property type="entry name" value="HTH_ARSR"/>
    <property type="match status" value="1"/>
</dbReference>
<dbReference type="Gene3D" id="1.10.10.10">
    <property type="entry name" value="Winged helix-like DNA-binding domain superfamily/Winged helix DNA-binding domain"/>
    <property type="match status" value="1"/>
</dbReference>
<sequence length="106" mass="12033">MLTVQNDSQLVDRMVVFFKQLGYSTRVRILCYLIQEPRKVSDIAVHLNMTLSSVSHQLRVLHEAGLVSGQRQGKTITYQIKDDHVATIIQNTLDHLAHSQGDAYDL</sequence>
<accession>A0A239X850</accession>
<dbReference type="KEGG" id="saco:SAME_01556"/>
<dbReference type="NCBIfam" id="NF033788">
    <property type="entry name" value="HTH_metalloreg"/>
    <property type="match status" value="1"/>
</dbReference>
<protein>
    <submittedName>
        <fullName evidence="5">ArsR family transcriptional regulator</fullName>
    </submittedName>
</protein>
<dbReference type="CDD" id="cd00090">
    <property type="entry name" value="HTH_ARSR"/>
    <property type="match status" value="1"/>
</dbReference>
<dbReference type="SUPFAM" id="SSF46785">
    <property type="entry name" value="Winged helix' DNA-binding domain"/>
    <property type="match status" value="1"/>
</dbReference>
<keyword evidence="2" id="KW-0238">DNA-binding</keyword>
<dbReference type="GO" id="GO:0003677">
    <property type="term" value="F:DNA binding"/>
    <property type="evidence" value="ECO:0007669"/>
    <property type="project" value="UniProtKB-KW"/>
</dbReference>
<evidence type="ECO:0000313" key="6">
    <source>
        <dbReference type="Proteomes" id="UP000215144"/>
    </source>
</evidence>
<dbReference type="OrthoDB" id="9794330at2"/>
<dbReference type="InterPro" id="IPR051011">
    <property type="entry name" value="Metal_resp_trans_reg"/>
</dbReference>
<evidence type="ECO:0000256" key="2">
    <source>
        <dbReference type="ARBA" id="ARBA00023125"/>
    </source>
</evidence>
<dbReference type="PRINTS" id="PR00778">
    <property type="entry name" value="HTHARSR"/>
</dbReference>
<organism evidence="5 6">
    <name type="scientific">Streptococcus acidominimus</name>
    <dbReference type="NCBI Taxonomy" id="1326"/>
    <lineage>
        <taxon>Bacteria</taxon>
        <taxon>Bacillati</taxon>
        <taxon>Bacillota</taxon>
        <taxon>Bacilli</taxon>
        <taxon>Lactobacillales</taxon>
        <taxon>Streptococcaceae</taxon>
        <taxon>Streptococcus</taxon>
    </lineage>
</organism>
<gene>
    <name evidence="5" type="primary">czrA</name>
    <name evidence="5" type="ORF">SAMEA4504048_01556</name>
</gene>
<dbReference type="InterPro" id="IPR001845">
    <property type="entry name" value="HTH_ArsR_DNA-bd_dom"/>
</dbReference>
<evidence type="ECO:0000256" key="3">
    <source>
        <dbReference type="ARBA" id="ARBA00023163"/>
    </source>
</evidence>
<dbReference type="InterPro" id="IPR036388">
    <property type="entry name" value="WH-like_DNA-bd_sf"/>
</dbReference>
<name>A0A239X850_STRAI</name>
<dbReference type="PROSITE" id="PS50987">
    <property type="entry name" value="HTH_ARSR_2"/>
    <property type="match status" value="1"/>
</dbReference>
<dbReference type="Proteomes" id="UP000215144">
    <property type="component" value="Chromosome 1"/>
</dbReference>
<dbReference type="AlphaFoldDB" id="A0A239X850"/>
<dbReference type="PANTHER" id="PTHR43132">
    <property type="entry name" value="ARSENICAL RESISTANCE OPERON REPRESSOR ARSR-RELATED"/>
    <property type="match status" value="1"/>
</dbReference>
<dbReference type="InterPro" id="IPR036390">
    <property type="entry name" value="WH_DNA-bd_sf"/>
</dbReference>
<evidence type="ECO:0000313" key="5">
    <source>
        <dbReference type="EMBL" id="SNV42576.1"/>
    </source>
</evidence>
<dbReference type="InterPro" id="IPR011991">
    <property type="entry name" value="ArsR-like_HTH"/>
</dbReference>
<dbReference type="Pfam" id="PF01022">
    <property type="entry name" value="HTH_5"/>
    <property type="match status" value="1"/>
</dbReference>
<dbReference type="PANTHER" id="PTHR43132:SF6">
    <property type="entry name" value="HTH-TYPE TRANSCRIPTIONAL REPRESSOR CZRA"/>
    <property type="match status" value="1"/>
</dbReference>
<keyword evidence="1" id="KW-0805">Transcription regulation</keyword>
<keyword evidence="3" id="KW-0804">Transcription</keyword>
<dbReference type="RefSeq" id="WP_095123068.1">
    <property type="nucleotide sequence ID" value="NZ_LT906454.1"/>
</dbReference>
<evidence type="ECO:0000259" key="4">
    <source>
        <dbReference type="PROSITE" id="PS50987"/>
    </source>
</evidence>
<evidence type="ECO:0000256" key="1">
    <source>
        <dbReference type="ARBA" id="ARBA00023015"/>
    </source>
</evidence>
<dbReference type="EMBL" id="LT906454">
    <property type="protein sequence ID" value="SNV42576.1"/>
    <property type="molecule type" value="Genomic_DNA"/>
</dbReference>